<feature type="transmembrane region" description="Helical" evidence="4">
    <location>
        <begin position="287"/>
        <end position="307"/>
    </location>
</feature>
<feature type="transmembrane region" description="Helical" evidence="4">
    <location>
        <begin position="381"/>
        <end position="404"/>
    </location>
</feature>
<dbReference type="HOGENOM" id="CLU_001265_1_1_1"/>
<accession>N1PGT5</accession>
<dbReference type="eggNOG" id="KOG2504">
    <property type="taxonomic scope" value="Eukaryota"/>
</dbReference>
<dbReference type="PANTHER" id="PTHR11360:SF234">
    <property type="entry name" value="MFS-TYPE TRANSPORTER DBAD-RELATED"/>
    <property type="match status" value="1"/>
</dbReference>
<dbReference type="EMBL" id="KB446542">
    <property type="protein sequence ID" value="EME41587.1"/>
    <property type="molecule type" value="Genomic_DNA"/>
</dbReference>
<feature type="transmembrane region" description="Helical" evidence="4">
    <location>
        <begin position="344"/>
        <end position="369"/>
    </location>
</feature>
<evidence type="ECO:0000313" key="6">
    <source>
        <dbReference type="EMBL" id="EME41587.1"/>
    </source>
</evidence>
<feature type="transmembrane region" description="Helical" evidence="4">
    <location>
        <begin position="251"/>
        <end position="275"/>
    </location>
</feature>
<evidence type="ECO:0000256" key="4">
    <source>
        <dbReference type="SAM" id="Phobius"/>
    </source>
</evidence>
<protein>
    <recommendedName>
        <fullName evidence="5">Major facilitator superfamily (MFS) profile domain-containing protein</fullName>
    </recommendedName>
</protein>
<feature type="transmembrane region" description="Helical" evidence="4">
    <location>
        <begin position="121"/>
        <end position="139"/>
    </location>
</feature>
<dbReference type="SUPFAM" id="SSF103473">
    <property type="entry name" value="MFS general substrate transporter"/>
    <property type="match status" value="1"/>
</dbReference>
<reference evidence="6 7" key="2">
    <citation type="journal article" date="2012" name="PLoS Pathog.">
        <title>Diverse lifestyles and strategies of plant pathogenesis encoded in the genomes of eighteen Dothideomycetes fungi.</title>
        <authorList>
            <person name="Ohm R.A."/>
            <person name="Feau N."/>
            <person name="Henrissat B."/>
            <person name="Schoch C.L."/>
            <person name="Horwitz B.A."/>
            <person name="Barry K.W."/>
            <person name="Condon B.J."/>
            <person name="Copeland A.C."/>
            <person name="Dhillon B."/>
            <person name="Glaser F."/>
            <person name="Hesse C.N."/>
            <person name="Kosti I."/>
            <person name="LaButti K."/>
            <person name="Lindquist E.A."/>
            <person name="Lucas S."/>
            <person name="Salamov A.A."/>
            <person name="Bradshaw R.E."/>
            <person name="Ciuffetti L."/>
            <person name="Hamelin R.C."/>
            <person name="Kema G.H.J."/>
            <person name="Lawrence C."/>
            <person name="Scott J.A."/>
            <person name="Spatafora J.W."/>
            <person name="Turgeon B.G."/>
            <person name="de Wit P.J.G.M."/>
            <person name="Zhong S."/>
            <person name="Goodwin S.B."/>
            <person name="Grigoriev I.V."/>
        </authorList>
    </citation>
    <scope>NUCLEOTIDE SEQUENCE [LARGE SCALE GENOMIC DNA]</scope>
    <source>
        <strain evidence="7">NZE10 / CBS 128990</strain>
    </source>
</reference>
<dbReference type="AlphaFoldDB" id="N1PGT5"/>
<reference evidence="7" key="1">
    <citation type="journal article" date="2012" name="PLoS Genet.">
        <title>The genomes of the fungal plant pathogens Cladosporium fulvum and Dothistroma septosporum reveal adaptation to different hosts and lifestyles but also signatures of common ancestry.</title>
        <authorList>
            <person name="de Wit P.J.G.M."/>
            <person name="van der Burgt A."/>
            <person name="Oekmen B."/>
            <person name="Stergiopoulos I."/>
            <person name="Abd-Elsalam K.A."/>
            <person name="Aerts A.L."/>
            <person name="Bahkali A.H."/>
            <person name="Beenen H.G."/>
            <person name="Chettri P."/>
            <person name="Cox M.P."/>
            <person name="Datema E."/>
            <person name="de Vries R.P."/>
            <person name="Dhillon B."/>
            <person name="Ganley A.R."/>
            <person name="Griffiths S.A."/>
            <person name="Guo Y."/>
            <person name="Hamelin R.C."/>
            <person name="Henrissat B."/>
            <person name="Kabir M.S."/>
            <person name="Jashni M.K."/>
            <person name="Kema G."/>
            <person name="Klaubauf S."/>
            <person name="Lapidus A."/>
            <person name="Levasseur A."/>
            <person name="Lindquist E."/>
            <person name="Mehrabi R."/>
            <person name="Ohm R.A."/>
            <person name="Owen T.J."/>
            <person name="Salamov A."/>
            <person name="Schwelm A."/>
            <person name="Schijlen E."/>
            <person name="Sun H."/>
            <person name="van den Burg H.A."/>
            <person name="van Ham R.C.H.J."/>
            <person name="Zhang S."/>
            <person name="Goodwin S.B."/>
            <person name="Grigoriev I.V."/>
            <person name="Collemare J."/>
            <person name="Bradshaw R.E."/>
        </authorList>
    </citation>
    <scope>NUCLEOTIDE SEQUENCE [LARGE SCALE GENOMIC DNA]</scope>
    <source>
        <strain evidence="7">NZE10 / CBS 128990</strain>
    </source>
</reference>
<feature type="region of interest" description="Disordered" evidence="3">
    <location>
        <begin position="1"/>
        <end position="44"/>
    </location>
</feature>
<feature type="domain" description="Major facilitator superfamily (MFS) profile" evidence="5">
    <location>
        <begin position="50"/>
        <end position="435"/>
    </location>
</feature>
<evidence type="ECO:0000259" key="5">
    <source>
        <dbReference type="PROSITE" id="PS50850"/>
    </source>
</evidence>
<evidence type="ECO:0000256" key="1">
    <source>
        <dbReference type="ARBA" id="ARBA00004141"/>
    </source>
</evidence>
<keyword evidence="4" id="KW-0812">Transmembrane</keyword>
<dbReference type="InterPro" id="IPR020846">
    <property type="entry name" value="MFS_dom"/>
</dbReference>
<dbReference type="Gene3D" id="1.20.1250.20">
    <property type="entry name" value="MFS general substrate transporter like domains"/>
    <property type="match status" value="2"/>
</dbReference>
<dbReference type="PROSITE" id="PS50850">
    <property type="entry name" value="MFS"/>
    <property type="match status" value="1"/>
</dbReference>
<evidence type="ECO:0000256" key="2">
    <source>
        <dbReference type="ARBA" id="ARBA00006727"/>
    </source>
</evidence>
<dbReference type="Pfam" id="PF07690">
    <property type="entry name" value="MFS_1"/>
    <property type="match status" value="1"/>
</dbReference>
<feature type="transmembrane region" description="Helical" evidence="4">
    <location>
        <begin position="410"/>
        <end position="431"/>
    </location>
</feature>
<feature type="transmembrane region" description="Helical" evidence="4">
    <location>
        <begin position="319"/>
        <end position="338"/>
    </location>
</feature>
<name>N1PGT5_DOTSN</name>
<sequence>MDSDQELERSDGDASDKASETSCSVFYDEKTTEQRSGPEISSSPPDGGIQAWLQVLSGFLLYFNSWGLVTAFGVFQIFYKSTFIPSSSNSAISWIGTMQGFLLALGSVFAGCVLDRGHPRRLIICGGFFVIFGLMMISLCRTYWQLMLAQGLCIGLGAGQLFIVAVAVLPGWFAKRRAIATGLAATGSSLGGVVYPIIFHKLEPRIGFAWTLRVIGFVALATCLISLTCSRQRTLPPPRPKLVDFTGFREPLFALFAAVSFVGALSLYVPFFYIVEFAKHKGGVNDALAFYMLPILSAGSILGRTLPALAADRFGCLRVLTFTTAASAILAFCWAAVYGEAATIIWSVLYGAFSGAFVSLQTPTVAAVTPDMRFVGGRMGMNNFCFALGILVGNPIAGAIGGAFEHWLGVQVFCGVSLVVSTVLLAVTWFVKEGAGTKK</sequence>
<evidence type="ECO:0000256" key="3">
    <source>
        <dbReference type="SAM" id="MobiDB-lite"/>
    </source>
</evidence>
<keyword evidence="7" id="KW-1185">Reference proteome</keyword>
<dbReference type="GO" id="GO:0022857">
    <property type="term" value="F:transmembrane transporter activity"/>
    <property type="evidence" value="ECO:0007669"/>
    <property type="project" value="InterPro"/>
</dbReference>
<dbReference type="OMA" id="WGILNAY"/>
<dbReference type="InterPro" id="IPR050327">
    <property type="entry name" value="Proton-linked_MCT"/>
</dbReference>
<feature type="transmembrane region" description="Helical" evidence="4">
    <location>
        <begin position="178"/>
        <end position="198"/>
    </location>
</feature>
<feature type="transmembrane region" description="Helical" evidence="4">
    <location>
        <begin position="91"/>
        <end position="114"/>
    </location>
</feature>
<feature type="transmembrane region" description="Helical" evidence="4">
    <location>
        <begin position="145"/>
        <end position="169"/>
    </location>
</feature>
<proteinExistence type="inferred from homology"/>
<gene>
    <name evidence="6" type="ORF">DOTSEDRAFT_90398</name>
</gene>
<feature type="compositionally biased region" description="Basic and acidic residues" evidence="3">
    <location>
        <begin position="1"/>
        <end position="19"/>
    </location>
</feature>
<dbReference type="OrthoDB" id="6509908at2759"/>
<keyword evidence="4" id="KW-1133">Transmembrane helix</keyword>
<evidence type="ECO:0000313" key="7">
    <source>
        <dbReference type="Proteomes" id="UP000016933"/>
    </source>
</evidence>
<keyword evidence="4" id="KW-0472">Membrane</keyword>
<dbReference type="Proteomes" id="UP000016933">
    <property type="component" value="Unassembled WGS sequence"/>
</dbReference>
<dbReference type="InterPro" id="IPR036259">
    <property type="entry name" value="MFS_trans_sf"/>
</dbReference>
<feature type="transmembrane region" description="Helical" evidence="4">
    <location>
        <begin position="210"/>
        <end position="230"/>
    </location>
</feature>
<comment type="similarity">
    <text evidence="2">Belongs to the major facilitator superfamily. Monocarboxylate porter (TC 2.A.1.13) family.</text>
</comment>
<dbReference type="GO" id="GO:0016020">
    <property type="term" value="C:membrane"/>
    <property type="evidence" value="ECO:0007669"/>
    <property type="project" value="UniProtKB-SubCell"/>
</dbReference>
<organism evidence="6 7">
    <name type="scientific">Dothistroma septosporum (strain NZE10 / CBS 128990)</name>
    <name type="common">Red band needle blight fungus</name>
    <name type="synonym">Mycosphaerella pini</name>
    <dbReference type="NCBI Taxonomy" id="675120"/>
    <lineage>
        <taxon>Eukaryota</taxon>
        <taxon>Fungi</taxon>
        <taxon>Dikarya</taxon>
        <taxon>Ascomycota</taxon>
        <taxon>Pezizomycotina</taxon>
        <taxon>Dothideomycetes</taxon>
        <taxon>Dothideomycetidae</taxon>
        <taxon>Mycosphaerellales</taxon>
        <taxon>Mycosphaerellaceae</taxon>
        <taxon>Dothistroma</taxon>
    </lineage>
</organism>
<comment type="subcellular location">
    <subcellularLocation>
        <location evidence="1">Membrane</location>
        <topology evidence="1">Multi-pass membrane protein</topology>
    </subcellularLocation>
</comment>
<feature type="transmembrane region" description="Helical" evidence="4">
    <location>
        <begin position="59"/>
        <end position="79"/>
    </location>
</feature>
<dbReference type="InterPro" id="IPR011701">
    <property type="entry name" value="MFS"/>
</dbReference>
<dbReference type="PANTHER" id="PTHR11360">
    <property type="entry name" value="MONOCARBOXYLATE TRANSPORTER"/>
    <property type="match status" value="1"/>
</dbReference>